<protein>
    <submittedName>
        <fullName evidence="3">FIST N-terminal domain-containing protein</fullName>
    </submittedName>
</protein>
<feature type="domain" description="FIST C-domain" evidence="2">
    <location>
        <begin position="234"/>
        <end position="403"/>
    </location>
</feature>
<dbReference type="SMART" id="SM00897">
    <property type="entry name" value="FIST"/>
    <property type="match status" value="1"/>
</dbReference>
<gene>
    <name evidence="3" type="ORF">ACFSW6_04135</name>
</gene>
<proteinExistence type="predicted"/>
<keyword evidence="4" id="KW-1185">Reference proteome</keyword>
<organism evidence="3 4">
    <name type="scientific">Comamonas terrae</name>
    <dbReference type="NCBI Taxonomy" id="673548"/>
    <lineage>
        <taxon>Bacteria</taxon>
        <taxon>Pseudomonadati</taxon>
        <taxon>Pseudomonadota</taxon>
        <taxon>Betaproteobacteria</taxon>
        <taxon>Burkholderiales</taxon>
        <taxon>Comamonadaceae</taxon>
        <taxon>Comamonas</taxon>
    </lineage>
</organism>
<evidence type="ECO:0000313" key="3">
    <source>
        <dbReference type="EMBL" id="MFD2753266.1"/>
    </source>
</evidence>
<evidence type="ECO:0000259" key="2">
    <source>
        <dbReference type="SMART" id="SM01204"/>
    </source>
</evidence>
<dbReference type="PANTHER" id="PTHR14939">
    <property type="entry name" value="F-BOX ONLY PROTEIN 22"/>
    <property type="match status" value="1"/>
</dbReference>
<dbReference type="InterPro" id="IPR019494">
    <property type="entry name" value="FIST_C"/>
</dbReference>
<dbReference type="Pfam" id="PF08495">
    <property type="entry name" value="FIST"/>
    <property type="match status" value="1"/>
</dbReference>
<dbReference type="Proteomes" id="UP001597463">
    <property type="component" value="Unassembled WGS sequence"/>
</dbReference>
<accession>A0ABW5UI11</accession>
<dbReference type="SMART" id="SM01204">
    <property type="entry name" value="FIST_C"/>
    <property type="match status" value="1"/>
</dbReference>
<dbReference type="Pfam" id="PF10442">
    <property type="entry name" value="FIST_C"/>
    <property type="match status" value="1"/>
</dbReference>
<evidence type="ECO:0000313" key="4">
    <source>
        <dbReference type="Proteomes" id="UP001597463"/>
    </source>
</evidence>
<dbReference type="EMBL" id="JBHUMV010000002">
    <property type="protein sequence ID" value="MFD2753266.1"/>
    <property type="molecule type" value="Genomic_DNA"/>
</dbReference>
<dbReference type="PANTHER" id="PTHR14939:SF5">
    <property type="entry name" value="F-BOX ONLY PROTEIN 22"/>
    <property type="match status" value="1"/>
</dbReference>
<dbReference type="RefSeq" id="WP_066480169.1">
    <property type="nucleotide sequence ID" value="NZ_BCNT01000011.1"/>
</dbReference>
<reference evidence="4" key="1">
    <citation type="journal article" date="2019" name="Int. J. Syst. Evol. Microbiol.">
        <title>The Global Catalogue of Microorganisms (GCM) 10K type strain sequencing project: providing services to taxonomists for standard genome sequencing and annotation.</title>
        <authorList>
            <consortium name="The Broad Institute Genomics Platform"/>
            <consortium name="The Broad Institute Genome Sequencing Center for Infectious Disease"/>
            <person name="Wu L."/>
            <person name="Ma J."/>
        </authorList>
    </citation>
    <scope>NUCLEOTIDE SEQUENCE [LARGE SCALE GENOMIC DNA]</scope>
    <source>
        <strain evidence="4">TISTR 1906</strain>
    </source>
</reference>
<comment type="caution">
    <text evidence="3">The sequence shown here is derived from an EMBL/GenBank/DDBJ whole genome shotgun (WGS) entry which is preliminary data.</text>
</comment>
<feature type="domain" description="FIST" evidence="1">
    <location>
        <begin position="37"/>
        <end position="233"/>
    </location>
</feature>
<evidence type="ECO:0000259" key="1">
    <source>
        <dbReference type="SMART" id="SM00897"/>
    </source>
</evidence>
<sequence length="422" mass="44065">MSLFPIGHASHPDWREAVQSVVRQLFMQMEQPGHAGRPRLGLIYASHAYARHAQDMLMLLAQSLPRVTDWVGCTASGVLAMAHEYTDAPGLAVMLLDVPAAHYRVYSGIAPLAMGGGEAGFEADAALVHSDAGQPELAELLQELSERTQTGHLFGALGGQQGEGVQFACRAEDLPLLRTGGAVGVFRGGFSGVAFASEVPCISRMAHGCAPLGEGLEITETSGSVLLSLRGQPALPQLLQLLDVQASPDQGGGWQAALGALRNTQAAIAPLGRGLERGALTPEAQVLNLVGLDPLRQGVALSSPVEAGHTVIFCQRQEHAARHELMQMGAALQDALLPDFADGAGAAGGEPAAPQIRGAIYVSCKGRGSELFGAPDTELRILRHALGSVPLIGLMGEAEIMDARLHHLAGVLTVFTEPATAN</sequence>
<name>A0ABW5UI11_9BURK</name>
<dbReference type="InterPro" id="IPR013702">
    <property type="entry name" value="FIST_domain_N"/>
</dbReference>